<dbReference type="PROSITE" id="PS50901">
    <property type="entry name" value="FTSK"/>
    <property type="match status" value="3"/>
</dbReference>
<dbReference type="AlphaFoldDB" id="A0A1X1YRS0"/>
<dbReference type="SMART" id="SM00382">
    <property type="entry name" value="AAA"/>
    <property type="match status" value="3"/>
</dbReference>
<feature type="transmembrane region" description="Helical" evidence="6">
    <location>
        <begin position="35"/>
        <end position="56"/>
    </location>
</feature>
<dbReference type="GO" id="GO:0003677">
    <property type="term" value="F:DNA binding"/>
    <property type="evidence" value="ECO:0007669"/>
    <property type="project" value="InterPro"/>
</dbReference>
<dbReference type="InterPro" id="IPR027417">
    <property type="entry name" value="P-loop_NTPase"/>
</dbReference>
<sequence length="1197" mass="127361">MTGPGPNSISPPEPVGGEIAVLAPPSVPHREAQMVLTRVLPVVMAVGMLGMTAIVYRSGVAATRNPVFALLPLMMLASALATALAGRKRSNHNDIDEDREGYLAYLSGLRGTVTESAAAQRAFLQWSHPEPDALWILAGGPRMWERRPGDRTFGSVRVGIGPAVAETRLVAPPDDPARLTDPVTHDALRRFLDTHAAVPDVPVALTVLGPAGLLLHGDGDRARGLLRALICQLAVLHGPDVLLIAVVASANPGAWDWLKWLPHHQHPSAVDAAGPLRLSYPDLPTAEAGLAGRRAVVVVDDPAGLRMVEAGARAEGRRLHVSATTVSGPEGLSVRPDFLSLADAVVCARRLAGHRAAESVGAENDWARLLDIGDIDGFDPATGWVRAAAQRLCVPIGTDASGDPVRLDIKEAAERGSGPHGLCIGATGSGKSEFLRTLVLGMVARHSPEELNLVLVDFKGGATFLGFEQTRHVAAIITNLADEAPLVERMRDALSGEMHRRQELLRAAGVPGISGYAQARRSAGVALPALPSLLVIVDEFSELLHQHPDFIDTFVAIGRLGRSLGIHLLLASQRLEEGRLRGLESHLSYRVCLKTTSAAESRIVLGTQDAHELPNLPGLGLLRTADGDVRRFQTAYVSGLCPRRRSASGKVQLFTAVPSCPADAAADPAGRTVLQAMLQRLSGHGPAARQIWLAPLGDSPALGALLDGEHPDLTVPIGVVDRPFEQRRGVLSVRLDGAAGHVAVVGAPQSGKSTALHTLIAALSATHDATRVVFYCLDFGGGALSALERLPQVGAVAGRGQPELVRRMVAEMEEILARREARQAAGAGVDNPDPDVFLVIDGWAELCRELDREFDTAATIVALAARGLSFRVHVVLSASRWAEVRPALRDLIGTRIELRLGDPAESELDRRQAQRVPPDRPGRGLTHDGLHMLLARPQEWEPLRDNDNATAPPIPLLPTVVDRADLAAGDRPVLGIDERGLCAVTVDFDRQPHLLITGDNQCGKTAVLRTLCRELVRTQTAEQAQLLVVDYRRSLLGVVAAEHLAGYAMSAPTLAGLLPDLIERLAGRMPGADLSPQQLRARSWWSGPQLYLLVDDYDLVAGAAGNPLTPLLEYLPHAGDLGLHLVVARRSGGAARSMYEPVLAALQDLGAMRLVMSTDAADSPLAGSVRAGPLPPGRGTLITRADGQRLMQVAWEP</sequence>
<dbReference type="InterPro" id="IPR050206">
    <property type="entry name" value="FtsK/SpoIIIE/SftA"/>
</dbReference>
<dbReference type="RefSeq" id="WP_085263037.1">
    <property type="nucleotide sequence ID" value="NZ_JACKVG010000012.1"/>
</dbReference>
<feature type="binding site" evidence="4">
    <location>
        <begin position="998"/>
        <end position="1005"/>
    </location>
    <ligand>
        <name>ATP</name>
        <dbReference type="ChEBI" id="CHEBI:30616"/>
    </ligand>
</feature>
<feature type="binding site" evidence="4">
    <location>
        <begin position="425"/>
        <end position="432"/>
    </location>
    <ligand>
        <name>ATP</name>
        <dbReference type="ChEBI" id="CHEBI:30616"/>
    </ligand>
</feature>
<evidence type="ECO:0000256" key="6">
    <source>
        <dbReference type="SAM" id="Phobius"/>
    </source>
</evidence>
<feature type="binding site" evidence="4">
    <location>
        <begin position="746"/>
        <end position="753"/>
    </location>
    <ligand>
        <name>ATP</name>
        <dbReference type="ChEBI" id="CHEBI:30616"/>
    </ligand>
</feature>
<dbReference type="SUPFAM" id="SSF52540">
    <property type="entry name" value="P-loop containing nucleoside triphosphate hydrolases"/>
    <property type="match status" value="3"/>
</dbReference>
<keyword evidence="6" id="KW-1133">Transmembrane helix</keyword>
<evidence type="ECO:0000313" key="9">
    <source>
        <dbReference type="Proteomes" id="UP000193866"/>
    </source>
</evidence>
<dbReference type="PANTHER" id="PTHR22683">
    <property type="entry name" value="SPORULATION PROTEIN RELATED"/>
    <property type="match status" value="1"/>
</dbReference>
<dbReference type="Pfam" id="PF01580">
    <property type="entry name" value="FtsK_SpoIIIE"/>
    <property type="match status" value="3"/>
</dbReference>
<evidence type="ECO:0000256" key="5">
    <source>
        <dbReference type="SAM" id="MobiDB-lite"/>
    </source>
</evidence>
<evidence type="ECO:0000256" key="4">
    <source>
        <dbReference type="PROSITE-ProRule" id="PRU00289"/>
    </source>
</evidence>
<dbReference type="EMBL" id="LQPG01000007">
    <property type="protein sequence ID" value="ORW13735.1"/>
    <property type="molecule type" value="Genomic_DNA"/>
</dbReference>
<feature type="transmembrane region" description="Helical" evidence="6">
    <location>
        <begin position="68"/>
        <end position="86"/>
    </location>
</feature>
<keyword evidence="2 4" id="KW-0547">Nucleotide-binding</keyword>
<dbReference type="InterPro" id="IPR002543">
    <property type="entry name" value="FtsK_dom"/>
</dbReference>
<protein>
    <submittedName>
        <fullName evidence="8">Secretion protein EccC</fullName>
    </submittedName>
</protein>
<feature type="domain" description="FtsK" evidence="7">
    <location>
        <begin position="981"/>
        <end position="1165"/>
    </location>
</feature>
<evidence type="ECO:0000256" key="3">
    <source>
        <dbReference type="ARBA" id="ARBA00022840"/>
    </source>
</evidence>
<keyword evidence="6" id="KW-0472">Membrane</keyword>
<keyword evidence="3 4" id="KW-0067">ATP-binding</keyword>
<feature type="domain" description="FtsK" evidence="7">
    <location>
        <begin position="402"/>
        <end position="602"/>
    </location>
</feature>
<keyword evidence="1" id="KW-0677">Repeat</keyword>
<organism evidence="8 9">
    <name type="scientific">Mycolicibacter longobardus</name>
    <dbReference type="NCBI Taxonomy" id="1108812"/>
    <lineage>
        <taxon>Bacteria</taxon>
        <taxon>Bacillati</taxon>
        <taxon>Actinomycetota</taxon>
        <taxon>Actinomycetes</taxon>
        <taxon>Mycobacteriales</taxon>
        <taxon>Mycobacteriaceae</taxon>
        <taxon>Mycolicibacter</taxon>
    </lineage>
</organism>
<evidence type="ECO:0000313" key="8">
    <source>
        <dbReference type="EMBL" id="ORW13735.1"/>
    </source>
</evidence>
<dbReference type="NCBIfam" id="TIGR03925">
    <property type="entry name" value="T7SS_EccC_b"/>
    <property type="match status" value="1"/>
</dbReference>
<dbReference type="OrthoDB" id="9807790at2"/>
<dbReference type="Proteomes" id="UP000193866">
    <property type="component" value="Unassembled WGS sequence"/>
</dbReference>
<keyword evidence="9" id="KW-1185">Reference proteome</keyword>
<dbReference type="GO" id="GO:0005524">
    <property type="term" value="F:ATP binding"/>
    <property type="evidence" value="ECO:0007669"/>
    <property type="project" value="UniProtKB-UniRule"/>
</dbReference>
<dbReference type="PANTHER" id="PTHR22683:SF1">
    <property type="entry name" value="TYPE VII SECRETION SYSTEM PROTEIN ESSC"/>
    <property type="match status" value="1"/>
</dbReference>
<evidence type="ECO:0000256" key="1">
    <source>
        <dbReference type="ARBA" id="ARBA00022737"/>
    </source>
</evidence>
<feature type="region of interest" description="Disordered" evidence="5">
    <location>
        <begin position="906"/>
        <end position="926"/>
    </location>
</feature>
<evidence type="ECO:0000256" key="2">
    <source>
        <dbReference type="ARBA" id="ARBA00022741"/>
    </source>
</evidence>
<evidence type="ECO:0000259" key="7">
    <source>
        <dbReference type="PROSITE" id="PS50901"/>
    </source>
</evidence>
<dbReference type="STRING" id="1108812.AWC16_02895"/>
<comment type="caution">
    <text evidence="8">The sequence shown here is derived from an EMBL/GenBank/DDBJ whole genome shotgun (WGS) entry which is preliminary data.</text>
</comment>
<keyword evidence="6" id="KW-0812">Transmembrane</keyword>
<feature type="domain" description="FtsK" evidence="7">
    <location>
        <begin position="727"/>
        <end position="907"/>
    </location>
</feature>
<accession>A0A1X1YRS0</accession>
<dbReference type="InterPro" id="IPR023837">
    <property type="entry name" value="EccCb-like_Actinobacteria"/>
</dbReference>
<name>A0A1X1YRS0_9MYCO</name>
<reference evidence="8 9" key="1">
    <citation type="submission" date="2016-01" db="EMBL/GenBank/DDBJ databases">
        <title>The new phylogeny of the genus Mycobacterium.</title>
        <authorList>
            <person name="Tarcisio F."/>
            <person name="Conor M."/>
            <person name="Antonella G."/>
            <person name="Elisabetta G."/>
            <person name="Giulia F.S."/>
            <person name="Sara T."/>
            <person name="Anna F."/>
            <person name="Clotilde B."/>
            <person name="Roberto B."/>
            <person name="Veronica D.S."/>
            <person name="Fabio R."/>
            <person name="Monica P."/>
            <person name="Olivier J."/>
            <person name="Enrico T."/>
            <person name="Nicola S."/>
        </authorList>
    </citation>
    <scope>NUCLEOTIDE SEQUENCE [LARGE SCALE GENOMIC DNA]</scope>
    <source>
        <strain evidence="8 9">DSM 45394</strain>
    </source>
</reference>
<dbReference type="Gene3D" id="3.40.50.300">
    <property type="entry name" value="P-loop containing nucleotide triphosphate hydrolases"/>
    <property type="match status" value="3"/>
</dbReference>
<dbReference type="InterPro" id="IPR003593">
    <property type="entry name" value="AAA+_ATPase"/>
</dbReference>
<proteinExistence type="predicted"/>
<gene>
    <name evidence="8" type="ORF">AWC16_02895</name>
</gene>